<dbReference type="RefSeq" id="WP_231439996.1">
    <property type="nucleotide sequence ID" value="NZ_JAJOMB010000003.1"/>
</dbReference>
<protein>
    <submittedName>
        <fullName evidence="1">Uncharacterized protein</fullName>
    </submittedName>
</protein>
<dbReference type="EMBL" id="JAJOMB010000003">
    <property type="protein sequence ID" value="MCD5310820.1"/>
    <property type="molecule type" value="Genomic_DNA"/>
</dbReference>
<accession>A0A9X1NB23</accession>
<dbReference type="AlphaFoldDB" id="A0A9X1NB23"/>
<name>A0A9X1NB23_9ACTN</name>
<evidence type="ECO:0000313" key="1">
    <source>
        <dbReference type="EMBL" id="MCD5310820.1"/>
    </source>
</evidence>
<comment type="caution">
    <text evidence="1">The sequence shown here is derived from an EMBL/GenBank/DDBJ whole genome shotgun (WGS) entry which is preliminary data.</text>
</comment>
<reference evidence="1" key="1">
    <citation type="submission" date="2021-11" db="EMBL/GenBank/DDBJ databases">
        <title>Streptomyces corallinus and Kineosporia corallina sp. nov., two new coral-derived marine actinobacteria.</title>
        <authorList>
            <person name="Buangrab K."/>
            <person name="Sutthacheep M."/>
            <person name="Yeemin T."/>
            <person name="Harunari E."/>
            <person name="Igarashi Y."/>
            <person name="Sripreechasak P."/>
            <person name="Kanchanasin P."/>
            <person name="Tanasupawat S."/>
            <person name="Phongsopitanun W."/>
        </authorList>
    </citation>
    <scope>NUCLEOTIDE SEQUENCE</scope>
    <source>
        <strain evidence="1">JCM 31032</strain>
    </source>
</reference>
<sequence>MSDNPRTTVTIEIRTLGKPARTIHASGCALPELSITDGVPSDVEGMTLRLWPHLPGGTLAVSHVIARDSIEEPTAIPNDDVDRMRACPHPTMRIESNAPPTCPDCGAVQAPAIWLDPESGLRL</sequence>
<proteinExistence type="predicted"/>
<dbReference type="Proteomes" id="UP001138997">
    <property type="component" value="Unassembled WGS sequence"/>
</dbReference>
<organism evidence="1 2">
    <name type="scientific">Kineosporia babensis</name>
    <dbReference type="NCBI Taxonomy" id="499548"/>
    <lineage>
        <taxon>Bacteria</taxon>
        <taxon>Bacillati</taxon>
        <taxon>Actinomycetota</taxon>
        <taxon>Actinomycetes</taxon>
        <taxon>Kineosporiales</taxon>
        <taxon>Kineosporiaceae</taxon>
        <taxon>Kineosporia</taxon>
    </lineage>
</organism>
<evidence type="ECO:0000313" key="2">
    <source>
        <dbReference type="Proteomes" id="UP001138997"/>
    </source>
</evidence>
<keyword evidence="2" id="KW-1185">Reference proteome</keyword>
<gene>
    <name evidence="1" type="ORF">LR394_07935</name>
</gene>